<sequence length="387" mass="45155">MFNNQEMITISTHLVLDDSFDPDSDIARFLKIKFYEIQQKHPLSRHIPNSWPSKEDINILIRKSSGQFIYASTVIKYVASPRHRPPDRLKIILGITSAHDETPFVDLDSLYKYILSSASDYGRVADIISIALFGYDSEDYYFDRSSTSFMERLLGLRAGDVHLALDDLYSLIDILPDNHPTFPCRIRIHHASIADFVLDRSRSNQYFIDQARAQAKLAHCCIVHIKTDAYQDFHYPILYLSYHLSGAFPTEELKESLIHFNPAEWMKARSKIRNFGAHTHMNRTWDELMHILVYHKIYTMELSQHSESLKRWDAYMRSELDNYATKFPLDDLICWITLIILPIKMSPRQRDILLNSIFDDTYNVKFDQDDIFGFLSSFPVGQTQIQP</sequence>
<dbReference type="Proteomes" id="UP000308652">
    <property type="component" value="Unassembled WGS sequence"/>
</dbReference>
<organism evidence="1 2">
    <name type="scientific">Crucibulum laeve</name>
    <dbReference type="NCBI Taxonomy" id="68775"/>
    <lineage>
        <taxon>Eukaryota</taxon>
        <taxon>Fungi</taxon>
        <taxon>Dikarya</taxon>
        <taxon>Basidiomycota</taxon>
        <taxon>Agaricomycotina</taxon>
        <taxon>Agaricomycetes</taxon>
        <taxon>Agaricomycetidae</taxon>
        <taxon>Agaricales</taxon>
        <taxon>Agaricineae</taxon>
        <taxon>Nidulariaceae</taxon>
        <taxon>Crucibulum</taxon>
    </lineage>
</organism>
<evidence type="ECO:0000313" key="1">
    <source>
        <dbReference type="EMBL" id="TFK32201.1"/>
    </source>
</evidence>
<dbReference type="EMBL" id="ML213682">
    <property type="protein sequence ID" value="TFK32201.1"/>
    <property type="molecule type" value="Genomic_DNA"/>
</dbReference>
<keyword evidence="2" id="KW-1185">Reference proteome</keyword>
<dbReference type="STRING" id="68775.A0A5C3LTX0"/>
<proteinExistence type="predicted"/>
<dbReference type="AlphaFoldDB" id="A0A5C3LTX0"/>
<dbReference type="OrthoDB" id="3262196at2759"/>
<accession>A0A5C3LTX0</accession>
<evidence type="ECO:0000313" key="2">
    <source>
        <dbReference type="Proteomes" id="UP000308652"/>
    </source>
</evidence>
<reference evidence="1 2" key="1">
    <citation type="journal article" date="2019" name="Nat. Ecol. Evol.">
        <title>Megaphylogeny resolves global patterns of mushroom evolution.</title>
        <authorList>
            <person name="Varga T."/>
            <person name="Krizsan K."/>
            <person name="Foldi C."/>
            <person name="Dima B."/>
            <person name="Sanchez-Garcia M."/>
            <person name="Sanchez-Ramirez S."/>
            <person name="Szollosi G.J."/>
            <person name="Szarkandi J.G."/>
            <person name="Papp V."/>
            <person name="Albert L."/>
            <person name="Andreopoulos W."/>
            <person name="Angelini C."/>
            <person name="Antonin V."/>
            <person name="Barry K.W."/>
            <person name="Bougher N.L."/>
            <person name="Buchanan P."/>
            <person name="Buyck B."/>
            <person name="Bense V."/>
            <person name="Catcheside P."/>
            <person name="Chovatia M."/>
            <person name="Cooper J."/>
            <person name="Damon W."/>
            <person name="Desjardin D."/>
            <person name="Finy P."/>
            <person name="Geml J."/>
            <person name="Haridas S."/>
            <person name="Hughes K."/>
            <person name="Justo A."/>
            <person name="Karasinski D."/>
            <person name="Kautmanova I."/>
            <person name="Kiss B."/>
            <person name="Kocsube S."/>
            <person name="Kotiranta H."/>
            <person name="LaButti K.M."/>
            <person name="Lechner B.E."/>
            <person name="Liimatainen K."/>
            <person name="Lipzen A."/>
            <person name="Lukacs Z."/>
            <person name="Mihaltcheva S."/>
            <person name="Morgado L.N."/>
            <person name="Niskanen T."/>
            <person name="Noordeloos M.E."/>
            <person name="Ohm R.A."/>
            <person name="Ortiz-Santana B."/>
            <person name="Ovrebo C."/>
            <person name="Racz N."/>
            <person name="Riley R."/>
            <person name="Savchenko A."/>
            <person name="Shiryaev A."/>
            <person name="Soop K."/>
            <person name="Spirin V."/>
            <person name="Szebenyi C."/>
            <person name="Tomsovsky M."/>
            <person name="Tulloss R.E."/>
            <person name="Uehling J."/>
            <person name="Grigoriev I.V."/>
            <person name="Vagvolgyi C."/>
            <person name="Papp T."/>
            <person name="Martin F.M."/>
            <person name="Miettinen O."/>
            <person name="Hibbett D.S."/>
            <person name="Nagy L.G."/>
        </authorList>
    </citation>
    <scope>NUCLEOTIDE SEQUENCE [LARGE SCALE GENOMIC DNA]</scope>
    <source>
        <strain evidence="1 2">CBS 166.37</strain>
    </source>
</reference>
<name>A0A5C3LTX0_9AGAR</name>
<gene>
    <name evidence="1" type="ORF">BDQ12DRAFT_659509</name>
</gene>
<protein>
    <submittedName>
        <fullName evidence="1">Uncharacterized protein</fullName>
    </submittedName>
</protein>
<feature type="non-terminal residue" evidence="1">
    <location>
        <position position="387"/>
    </location>
</feature>